<dbReference type="Proteomes" id="UP001319921">
    <property type="component" value="Chromosome"/>
</dbReference>
<sequence>MIIYNLIMDPFIVKLEGKTLKITNNLDHSVKITEIIIKYKVSVNLIDDRIGLKTITENVKIDKELKRKETLQIETKLEDINEISIIYKDDTFRRIDISL</sequence>
<organism evidence="1 2">
    <name type="scientific">Saccharolobus caldissimus</name>
    <dbReference type="NCBI Taxonomy" id="1702097"/>
    <lineage>
        <taxon>Archaea</taxon>
        <taxon>Thermoproteota</taxon>
        <taxon>Thermoprotei</taxon>
        <taxon>Sulfolobales</taxon>
        <taxon>Sulfolobaceae</taxon>
        <taxon>Saccharolobus</taxon>
    </lineage>
</organism>
<name>A0AAQ4CPM5_9CREN</name>
<keyword evidence="2" id="KW-1185">Reference proteome</keyword>
<dbReference type="AlphaFoldDB" id="A0AAQ4CPM5"/>
<evidence type="ECO:0000313" key="2">
    <source>
        <dbReference type="Proteomes" id="UP001319921"/>
    </source>
</evidence>
<reference evidence="1 2" key="1">
    <citation type="journal article" date="2022" name="Microbiol. Resour. Announc.">
        <title>Complete Genome Sequence of the Hyperthermophilic and Acidophilic Archaeon Saccharolobus caldissimus Strain HS-3T.</title>
        <authorList>
            <person name="Sakai H.D."/>
            <person name="Kurosawa N."/>
        </authorList>
    </citation>
    <scope>NUCLEOTIDE SEQUENCE [LARGE SCALE GENOMIC DNA]</scope>
    <source>
        <strain evidence="1 2">JCM32116</strain>
    </source>
</reference>
<gene>
    <name evidence="1" type="ORF">SACC_07730</name>
</gene>
<proteinExistence type="predicted"/>
<dbReference type="EMBL" id="AP025226">
    <property type="protein sequence ID" value="BDB97756.1"/>
    <property type="molecule type" value="Genomic_DNA"/>
</dbReference>
<evidence type="ECO:0000313" key="1">
    <source>
        <dbReference type="EMBL" id="BDB97756.1"/>
    </source>
</evidence>
<dbReference type="KEGG" id="scas:SACC_07730"/>
<protein>
    <submittedName>
        <fullName evidence="1">Uncharacterized protein</fullName>
    </submittedName>
</protein>
<accession>A0AAQ4CPM5</accession>